<organism evidence="5 6">
    <name type="scientific">Saccharomycopsis crataegensis</name>
    <dbReference type="NCBI Taxonomy" id="43959"/>
    <lineage>
        <taxon>Eukaryota</taxon>
        <taxon>Fungi</taxon>
        <taxon>Dikarya</taxon>
        <taxon>Ascomycota</taxon>
        <taxon>Saccharomycotina</taxon>
        <taxon>Saccharomycetes</taxon>
        <taxon>Saccharomycopsidaceae</taxon>
        <taxon>Saccharomycopsis</taxon>
    </lineage>
</organism>
<dbReference type="GO" id="GO:0000049">
    <property type="term" value="F:tRNA binding"/>
    <property type="evidence" value="ECO:0007669"/>
    <property type="project" value="UniProtKB-UniRule"/>
</dbReference>
<keyword evidence="1 3" id="KW-0820">tRNA-binding</keyword>
<keyword evidence="2 3" id="KW-0694">RNA-binding</keyword>
<keyword evidence="6" id="KW-1185">Reference proteome</keyword>
<evidence type="ECO:0000256" key="3">
    <source>
        <dbReference type="PROSITE-ProRule" id="PRU00209"/>
    </source>
</evidence>
<dbReference type="SUPFAM" id="SSF50249">
    <property type="entry name" value="Nucleic acid-binding proteins"/>
    <property type="match status" value="1"/>
</dbReference>
<evidence type="ECO:0000313" key="5">
    <source>
        <dbReference type="EMBL" id="GMM36847.1"/>
    </source>
</evidence>
<dbReference type="AlphaFoldDB" id="A0AAV5QQU3"/>
<dbReference type="Pfam" id="PF01588">
    <property type="entry name" value="tRNA_bind"/>
    <property type="match status" value="1"/>
</dbReference>
<evidence type="ECO:0000313" key="6">
    <source>
        <dbReference type="Proteomes" id="UP001360560"/>
    </source>
</evidence>
<feature type="domain" description="TRNA-binding" evidence="4">
    <location>
        <begin position="34"/>
        <end position="169"/>
    </location>
</feature>
<reference evidence="5 6" key="1">
    <citation type="journal article" date="2023" name="Elife">
        <title>Identification of key yeast species and microbe-microbe interactions impacting larval growth of Drosophila in the wild.</title>
        <authorList>
            <person name="Mure A."/>
            <person name="Sugiura Y."/>
            <person name="Maeda R."/>
            <person name="Honda K."/>
            <person name="Sakurai N."/>
            <person name="Takahashi Y."/>
            <person name="Watada M."/>
            <person name="Katoh T."/>
            <person name="Gotoh A."/>
            <person name="Gotoh Y."/>
            <person name="Taniguchi I."/>
            <person name="Nakamura K."/>
            <person name="Hayashi T."/>
            <person name="Katayama T."/>
            <person name="Uemura T."/>
            <person name="Hattori Y."/>
        </authorList>
    </citation>
    <scope>NUCLEOTIDE SEQUENCE [LARGE SCALE GENOMIC DNA]</scope>
    <source>
        <strain evidence="5 6">SC-9</strain>
    </source>
</reference>
<dbReference type="GeneID" id="90074822"/>
<dbReference type="Proteomes" id="UP001360560">
    <property type="component" value="Unassembled WGS sequence"/>
</dbReference>
<dbReference type="PANTHER" id="PTHR11586">
    <property type="entry name" value="TRNA-AMINOACYLATION COFACTOR ARC1 FAMILY MEMBER"/>
    <property type="match status" value="1"/>
</dbReference>
<proteinExistence type="predicted"/>
<protein>
    <recommendedName>
        <fullName evidence="4">tRNA-binding domain-containing protein</fullName>
    </recommendedName>
</protein>
<evidence type="ECO:0000259" key="4">
    <source>
        <dbReference type="PROSITE" id="PS50886"/>
    </source>
</evidence>
<dbReference type="RefSeq" id="XP_064853843.1">
    <property type="nucleotide sequence ID" value="XM_064997771.1"/>
</dbReference>
<accession>A0AAV5QQU3</accession>
<dbReference type="InterPro" id="IPR051270">
    <property type="entry name" value="Tyrosine-tRNA_ligase_regulator"/>
</dbReference>
<dbReference type="EMBL" id="BTFZ01000011">
    <property type="protein sequence ID" value="GMM36847.1"/>
    <property type="molecule type" value="Genomic_DNA"/>
</dbReference>
<dbReference type="Gene3D" id="2.40.50.140">
    <property type="entry name" value="Nucleic acid-binding proteins"/>
    <property type="match status" value="1"/>
</dbReference>
<dbReference type="PANTHER" id="PTHR11586:SF33">
    <property type="entry name" value="AMINOACYL TRNA SYNTHASE COMPLEX-INTERACTING MULTIFUNCTIONAL PROTEIN 1"/>
    <property type="match status" value="1"/>
</dbReference>
<dbReference type="PROSITE" id="PS50886">
    <property type="entry name" value="TRBD"/>
    <property type="match status" value="1"/>
</dbReference>
<sequence>MFMVPRLRSTLGCLNPRSLMRYSTINNSYFPGIPSNLLELRVGYIMNCQNHPEADSLYVSKVIVDPEEYKKYKLMVDGPAEDKAPEEIKSLTICSGLRNLVPRTVLQDSFVVIVNNLKPSKMRGIKSEGMVLAAEKILAKEDPSTETPPSRIIELVRPPHNSEPNDLLQFKSSKFSSNDIPANELSAYKELSNMRFSRIRNSRKLINCVEGLTIDGNLNITWSGVNENGEDLEKCVLVNPSLVAKSEGKQSGEVTVENEKLVGAVVR</sequence>
<evidence type="ECO:0000256" key="2">
    <source>
        <dbReference type="ARBA" id="ARBA00022884"/>
    </source>
</evidence>
<dbReference type="InterPro" id="IPR012340">
    <property type="entry name" value="NA-bd_OB-fold"/>
</dbReference>
<gene>
    <name evidence="5" type="ORF">DASC09_041720</name>
</gene>
<dbReference type="InterPro" id="IPR002547">
    <property type="entry name" value="tRNA-bd_dom"/>
</dbReference>
<comment type="caution">
    <text evidence="5">The sequence shown here is derived from an EMBL/GenBank/DDBJ whole genome shotgun (WGS) entry which is preliminary data.</text>
</comment>
<evidence type="ECO:0000256" key="1">
    <source>
        <dbReference type="ARBA" id="ARBA00022555"/>
    </source>
</evidence>
<name>A0AAV5QQU3_9ASCO</name>